<keyword evidence="3" id="KW-1185">Reference proteome</keyword>
<gene>
    <name evidence="2" type="ORF">MACH26_04350</name>
</gene>
<dbReference type="Proteomes" id="UP001333710">
    <property type="component" value="Chromosome"/>
</dbReference>
<dbReference type="AlphaFoldDB" id="A0AA48HGJ1"/>
<evidence type="ECO:0000256" key="1">
    <source>
        <dbReference type="SAM" id="Phobius"/>
    </source>
</evidence>
<feature type="transmembrane region" description="Helical" evidence="1">
    <location>
        <begin position="96"/>
        <end position="116"/>
    </location>
</feature>
<evidence type="ECO:0000313" key="2">
    <source>
        <dbReference type="EMBL" id="BDX04914.1"/>
    </source>
</evidence>
<feature type="transmembrane region" description="Helical" evidence="1">
    <location>
        <begin position="196"/>
        <end position="217"/>
    </location>
</feature>
<feature type="transmembrane region" description="Helical" evidence="1">
    <location>
        <begin position="12"/>
        <end position="33"/>
    </location>
</feature>
<accession>A0AA48HGJ1</accession>
<feature type="transmembrane region" description="Helical" evidence="1">
    <location>
        <begin position="248"/>
        <end position="268"/>
    </location>
</feature>
<dbReference type="RefSeq" id="WP_338290798.1">
    <property type="nucleotide sequence ID" value="NZ_AP027272.1"/>
</dbReference>
<feature type="transmembrane region" description="Helical" evidence="1">
    <location>
        <begin position="311"/>
        <end position="327"/>
    </location>
</feature>
<sequence>MPDFLQLSLFPAGALQSSVITTVWVGVCVVVFLNARFGTTLAGLVVPGYLVPLFFVKPASAIVVLAEAYITYGLAWLLANKLLVRFGYSEMFGRDRFFALILLSVLVRICLDFFLIPLLIASSGDLFAQYDLQNNLQSFGLIIVALIANQMWMGGVVKGSKALFLYLGLTFIIINWLLIPLTNFNIGGLNYMYEDLATSLLSSPKAYIILLTTAFIASRMNLQFGWEFNGILIPALLALQWYQPEKLLFTFVEAAVILFLGIMALRTPLLRGITFEGGRLLLLFFNIGFVYKILLGFALIEYLPTAKISDYFGFGYIVSTLIAVKVYQKQIALKMAVSTVFTSFVGISLATIAGFALTFVGDKSPAIENVSDLRSAVLSQQSVQEIYAEIRPVSFFSEVKPTEVDEQERQMFVQLLNALKHASPENISALLPTLEEQAEQSDIDIWLLGAKQLVLHKEGIGFYAINLQPESELVIEVTRARAELGAATFGLALFQKTHANALFIDLSYQLQNSGEYLFDSDLDGGFFQAAHETFSQHNVLQIRGALKITEQRKRLNREQDTDTSMLTVLRTLPEALPVGLLNNVVSDLNIQWRSQGNSPQWQHDKFGIAELRLNNREMRSALARIEVYQSTSGDAQVDHVEGYLISWLLERKQFIAQKGSNDFVKPQENQLLFWYQDILIPLMSWLSTFEQQGWTEQSRNELQRLNWQAASVGYEFRLLEQPLTQKQFLILEEQHLKADLDNRKNWASLVINLNANSNYLVMVPNPFYDRTSFEFGAALFNKLQSRFLLLSGTHPWANTDGSSNVTMAGNKHSLFHTMFMAISKEFDSRSPTPVLIRGFSFQESRPFPEELAMVSLWRNINQYNAGPETDKLMAELQDLGLSYRFVNGDFVTSPYYQSTSQQIDYINYLKQEQFITLWISPLVRDSFKATDAIKVEEQHARLLGLPVYRRDIRSFAIQTQGAYPNAIELHRYLQSYATNRNIHSLANAISLYQQGSLVYLLDSSSLQQFLLLLDDQENLIAAINLNSLNQRKLSTAKPEAVNQFVNARYLWLVPEGIVESSKP</sequence>
<feature type="transmembrane region" description="Helical" evidence="1">
    <location>
        <begin position="339"/>
        <end position="361"/>
    </location>
</feature>
<dbReference type="EMBL" id="AP027272">
    <property type="protein sequence ID" value="BDX04914.1"/>
    <property type="molecule type" value="Genomic_DNA"/>
</dbReference>
<dbReference type="GO" id="GO:0045227">
    <property type="term" value="P:capsule polysaccharide biosynthetic process"/>
    <property type="evidence" value="ECO:0007669"/>
    <property type="project" value="InterPro"/>
</dbReference>
<protein>
    <recommendedName>
        <fullName evidence="4">Capsule biosynthesis CapC</fullName>
    </recommendedName>
</protein>
<evidence type="ECO:0008006" key="4">
    <source>
        <dbReference type="Google" id="ProtNLM"/>
    </source>
</evidence>
<organism evidence="2 3">
    <name type="scientific">Planctobacterium marinum</name>
    <dbReference type="NCBI Taxonomy" id="1631968"/>
    <lineage>
        <taxon>Bacteria</taxon>
        <taxon>Pseudomonadati</taxon>
        <taxon>Pseudomonadota</taxon>
        <taxon>Gammaproteobacteria</taxon>
        <taxon>Alteromonadales</taxon>
        <taxon>Alteromonadaceae</taxon>
        <taxon>Planctobacterium</taxon>
    </lineage>
</organism>
<reference evidence="2" key="1">
    <citation type="submission" date="2023-01" db="EMBL/GenBank/DDBJ databases">
        <title>Complete genome sequence of Planctobacterium marinum strain Dej080120_11.</title>
        <authorList>
            <person name="Ueki S."/>
            <person name="Maruyama F."/>
        </authorList>
    </citation>
    <scope>NUCLEOTIDE SEQUENCE</scope>
    <source>
        <strain evidence="2">Dej080120_11</strain>
    </source>
</reference>
<feature type="transmembrane region" description="Helical" evidence="1">
    <location>
        <begin position="62"/>
        <end position="84"/>
    </location>
</feature>
<proteinExistence type="predicted"/>
<dbReference type="InterPro" id="IPR008338">
    <property type="entry name" value="Capsule_biosynth_CapC"/>
</dbReference>
<evidence type="ECO:0000313" key="3">
    <source>
        <dbReference type="Proteomes" id="UP001333710"/>
    </source>
</evidence>
<dbReference type="KEGG" id="pmaw:MACH26_04350"/>
<feature type="transmembrane region" description="Helical" evidence="1">
    <location>
        <begin position="163"/>
        <end position="184"/>
    </location>
</feature>
<dbReference type="GO" id="GO:0016020">
    <property type="term" value="C:membrane"/>
    <property type="evidence" value="ECO:0007669"/>
    <property type="project" value="InterPro"/>
</dbReference>
<keyword evidence="1" id="KW-0812">Transmembrane</keyword>
<feature type="transmembrane region" description="Helical" evidence="1">
    <location>
        <begin position="136"/>
        <end position="156"/>
    </location>
</feature>
<dbReference type="Pfam" id="PF14102">
    <property type="entry name" value="Caps_synth_CapC"/>
    <property type="match status" value="2"/>
</dbReference>
<feature type="transmembrane region" description="Helical" evidence="1">
    <location>
        <begin position="224"/>
        <end position="242"/>
    </location>
</feature>
<feature type="transmembrane region" description="Helical" evidence="1">
    <location>
        <begin position="40"/>
        <end position="56"/>
    </location>
</feature>
<name>A0AA48HGJ1_9ALTE</name>
<keyword evidence="1" id="KW-1133">Transmembrane helix</keyword>
<keyword evidence="1" id="KW-0472">Membrane</keyword>
<feature type="transmembrane region" description="Helical" evidence="1">
    <location>
        <begin position="280"/>
        <end position="299"/>
    </location>
</feature>